<dbReference type="GO" id="GO:0003677">
    <property type="term" value="F:DNA binding"/>
    <property type="evidence" value="ECO:0007669"/>
    <property type="project" value="UniProtKB-KW"/>
</dbReference>
<dbReference type="Proteomes" id="UP000076394">
    <property type="component" value="Chromosome"/>
</dbReference>
<dbReference type="Pfam" id="PF00072">
    <property type="entry name" value="Response_reg"/>
    <property type="match status" value="1"/>
</dbReference>
<dbReference type="PRINTS" id="PR00038">
    <property type="entry name" value="HTHLUXR"/>
</dbReference>
<feature type="domain" description="Response regulatory" evidence="5">
    <location>
        <begin position="23"/>
        <end position="139"/>
    </location>
</feature>
<proteinExistence type="predicted"/>
<dbReference type="PROSITE" id="PS50043">
    <property type="entry name" value="HTH_LUXR_2"/>
    <property type="match status" value="1"/>
</dbReference>
<gene>
    <name evidence="6" type="ORF">Dm11a5_0994</name>
</gene>
<evidence type="ECO:0000256" key="2">
    <source>
        <dbReference type="ARBA" id="ARBA00023125"/>
    </source>
</evidence>
<dbReference type="PROSITE" id="PS50110">
    <property type="entry name" value="RESPONSE_REGULATORY"/>
    <property type="match status" value="1"/>
</dbReference>
<feature type="domain" description="HTH luxR-type" evidence="4">
    <location>
        <begin position="180"/>
        <end position="245"/>
    </location>
</feature>
<dbReference type="SMART" id="SM00421">
    <property type="entry name" value="HTH_LUXR"/>
    <property type="match status" value="1"/>
</dbReference>
<evidence type="ECO:0000313" key="6">
    <source>
        <dbReference type="EMBL" id="AMU86820.1"/>
    </source>
</evidence>
<organism evidence="6 7">
    <name type="scientific">Dehalococcoides mccartyi</name>
    <dbReference type="NCBI Taxonomy" id="61435"/>
    <lineage>
        <taxon>Bacteria</taxon>
        <taxon>Bacillati</taxon>
        <taxon>Chloroflexota</taxon>
        <taxon>Dehalococcoidia</taxon>
        <taxon>Dehalococcoidales</taxon>
        <taxon>Dehalococcoidaceae</taxon>
        <taxon>Dehalococcoides</taxon>
    </lineage>
</organism>
<dbReference type="SUPFAM" id="SSF52172">
    <property type="entry name" value="CheY-like"/>
    <property type="match status" value="1"/>
</dbReference>
<dbReference type="EMBL" id="CP011127">
    <property type="protein sequence ID" value="AMU86820.1"/>
    <property type="molecule type" value="Genomic_DNA"/>
</dbReference>
<reference evidence="6 7" key="1">
    <citation type="submission" date="2015-03" db="EMBL/GenBank/DDBJ databases">
        <title>Genomic characterization of Dehalococcoides mccartyi strain 11a5, an unusal plasmid-containing chloroethene dechlorinator.</title>
        <authorList>
            <person name="Zhao S."/>
            <person name="Ding C."/>
            <person name="He J."/>
        </authorList>
    </citation>
    <scope>NUCLEOTIDE SEQUENCE [LARGE SCALE GENOMIC DNA]</scope>
    <source>
        <strain evidence="6 7">11a5</strain>
    </source>
</reference>
<dbReference type="SUPFAM" id="SSF46894">
    <property type="entry name" value="C-terminal effector domain of the bipartite response regulators"/>
    <property type="match status" value="1"/>
</dbReference>
<dbReference type="CDD" id="cd17535">
    <property type="entry name" value="REC_NarL-like"/>
    <property type="match status" value="1"/>
</dbReference>
<dbReference type="InterPro" id="IPR016032">
    <property type="entry name" value="Sig_transdc_resp-reg_C-effctor"/>
</dbReference>
<keyword evidence="1 3" id="KW-0597">Phosphoprotein</keyword>
<dbReference type="AlphaFoldDB" id="A0A142VAF7"/>
<evidence type="ECO:0000259" key="4">
    <source>
        <dbReference type="PROSITE" id="PS50043"/>
    </source>
</evidence>
<dbReference type="GO" id="GO:0000160">
    <property type="term" value="P:phosphorelay signal transduction system"/>
    <property type="evidence" value="ECO:0007669"/>
    <property type="project" value="InterPro"/>
</dbReference>
<dbReference type="PATRIC" id="fig|61435.13.peg.1009"/>
<accession>A0A142VAF7</accession>
<dbReference type="SMART" id="SM00448">
    <property type="entry name" value="REC"/>
    <property type="match status" value="1"/>
</dbReference>
<dbReference type="InterPro" id="IPR011006">
    <property type="entry name" value="CheY-like_superfamily"/>
</dbReference>
<dbReference type="RefSeq" id="WP_011309528.1">
    <property type="nucleotide sequence ID" value="NZ_AP024514.1"/>
</dbReference>
<evidence type="ECO:0000256" key="3">
    <source>
        <dbReference type="PROSITE-ProRule" id="PRU00169"/>
    </source>
</evidence>
<sequence>MDKIIMKPNKSSPKIGHCTSPVRIFLADDHQVAREGLRKVLCSEADIEIVGEADNASDVLRLVEELKPQVVLTDIKISGLDSCELSHKLKGVYPPVKVVFLTGYEAEPYVTEALYNGINGFLTKDCPLELLSNAIRVVACGGSVWQGDLLESASKNFVKFVNAKAEGRSPAGEYSSATINVIPQDVLSPRELEILIMVARGYTNKEISVNLDYAEITIKKYVKGIMTKLNVSNRTLAGIAAAKFGLV</sequence>
<dbReference type="CDD" id="cd06170">
    <property type="entry name" value="LuxR_C_like"/>
    <property type="match status" value="1"/>
</dbReference>
<dbReference type="InterPro" id="IPR039420">
    <property type="entry name" value="WalR-like"/>
</dbReference>
<dbReference type="Pfam" id="PF00196">
    <property type="entry name" value="GerE"/>
    <property type="match status" value="1"/>
</dbReference>
<dbReference type="InterPro" id="IPR000792">
    <property type="entry name" value="Tscrpt_reg_LuxR_C"/>
</dbReference>
<dbReference type="Gene3D" id="3.40.50.2300">
    <property type="match status" value="1"/>
</dbReference>
<dbReference type="InterPro" id="IPR001789">
    <property type="entry name" value="Sig_transdc_resp-reg_receiver"/>
</dbReference>
<keyword evidence="2 6" id="KW-0238">DNA-binding</keyword>
<evidence type="ECO:0000259" key="5">
    <source>
        <dbReference type="PROSITE" id="PS50110"/>
    </source>
</evidence>
<dbReference type="OrthoDB" id="9808843at2"/>
<evidence type="ECO:0000313" key="7">
    <source>
        <dbReference type="Proteomes" id="UP000076394"/>
    </source>
</evidence>
<dbReference type="InterPro" id="IPR058245">
    <property type="entry name" value="NreC/VraR/RcsB-like_REC"/>
</dbReference>
<name>A0A142VAF7_9CHLR</name>
<protein>
    <submittedName>
        <fullName evidence="6">LuxR family DNA-binding response regulator</fullName>
    </submittedName>
</protein>
<feature type="modified residue" description="4-aspartylphosphate" evidence="3">
    <location>
        <position position="74"/>
    </location>
</feature>
<evidence type="ECO:0000256" key="1">
    <source>
        <dbReference type="ARBA" id="ARBA00022553"/>
    </source>
</evidence>
<dbReference type="PANTHER" id="PTHR43214">
    <property type="entry name" value="TWO-COMPONENT RESPONSE REGULATOR"/>
    <property type="match status" value="1"/>
</dbReference>
<dbReference type="GO" id="GO:0006355">
    <property type="term" value="P:regulation of DNA-templated transcription"/>
    <property type="evidence" value="ECO:0007669"/>
    <property type="project" value="InterPro"/>
</dbReference>